<evidence type="ECO:0000256" key="2">
    <source>
        <dbReference type="ARBA" id="ARBA00008821"/>
    </source>
</evidence>
<dbReference type="AlphaFoldDB" id="A0A4U6QA53"/>
<evidence type="ECO:0000256" key="8">
    <source>
        <dbReference type="SAM" id="Phobius"/>
    </source>
</evidence>
<dbReference type="NCBIfam" id="TIGR03173">
    <property type="entry name" value="pbuX"/>
    <property type="match status" value="1"/>
</dbReference>
<name>A0A4U6QA53_9ACTN</name>
<sequence>MGFRPQRGPDGQVLEPVDELPPWRMLIPLGIQHVLAMYAGAVAVPLVVGGALIAAGKLDPSHLGYLVTADLFVAGIATIIQSIGFKYFGVRLPLMQGCTFAAVSPMIVIGSTYGVTAIYGAVIASGVFMMALAPLFARLVRFFPPLVTGTVILIIGLSLMGVAANWVAGGLVTEAGAAPANVGLAAGVLLFIVLIERFAPPVLARVSILLGIVVGTLVAIPFGMTHWNKVGDASWVGVTTPFYFGFPVFEISAVVSMCIVALVIMTETTGDILAIGEITKTKVDGRRLADGLRADGLSTMLGGVFNTFPYTAFAQNVGLVSITGVRSRYVATLAGGILLILGLTPKMGAIVEGIPQPVLGGAGIALFGMVAASGVRTLSTVKFNNKNILIVAISLGIAMIPIVRDDFYNAFPTWFKTIFHSGISAGAITAILLNLLLNSDKVRAQEAAKGDDGIAGHDAVREAPQVHPIGEAADVPR</sequence>
<keyword evidence="7 8" id="KW-0472">Membrane</keyword>
<accession>A0A4U6QA53</accession>
<feature type="transmembrane region" description="Helical" evidence="8">
    <location>
        <begin position="175"/>
        <end position="195"/>
    </location>
</feature>
<keyword evidence="3" id="KW-0813">Transport</keyword>
<dbReference type="GO" id="GO:0005886">
    <property type="term" value="C:plasma membrane"/>
    <property type="evidence" value="ECO:0007669"/>
    <property type="project" value="UniProtKB-SubCell"/>
</dbReference>
<comment type="caution">
    <text evidence="9">The sequence shown here is derived from an EMBL/GenBank/DDBJ whole genome shotgun (WGS) entry which is preliminary data.</text>
</comment>
<keyword evidence="5 8" id="KW-0812">Transmembrane</keyword>
<keyword evidence="6 8" id="KW-1133">Transmembrane helix</keyword>
<feature type="transmembrane region" description="Helical" evidence="8">
    <location>
        <begin position="149"/>
        <end position="169"/>
    </location>
</feature>
<evidence type="ECO:0000256" key="1">
    <source>
        <dbReference type="ARBA" id="ARBA00004651"/>
    </source>
</evidence>
<feature type="transmembrane region" description="Helical" evidence="8">
    <location>
        <begin position="418"/>
        <end position="437"/>
    </location>
</feature>
<organism evidence="9 10">
    <name type="scientific">Nakamurella flava</name>
    <dbReference type="NCBI Taxonomy" id="2576308"/>
    <lineage>
        <taxon>Bacteria</taxon>
        <taxon>Bacillati</taxon>
        <taxon>Actinomycetota</taxon>
        <taxon>Actinomycetes</taxon>
        <taxon>Nakamurellales</taxon>
        <taxon>Nakamurellaceae</taxon>
        <taxon>Nakamurella</taxon>
    </lineage>
</organism>
<feature type="transmembrane region" description="Helical" evidence="8">
    <location>
        <begin position="357"/>
        <end position="375"/>
    </location>
</feature>
<dbReference type="Pfam" id="PF00860">
    <property type="entry name" value="Xan_ur_permease"/>
    <property type="match status" value="1"/>
</dbReference>
<evidence type="ECO:0000256" key="6">
    <source>
        <dbReference type="ARBA" id="ARBA00022989"/>
    </source>
</evidence>
<evidence type="ECO:0000256" key="5">
    <source>
        <dbReference type="ARBA" id="ARBA00022692"/>
    </source>
</evidence>
<keyword evidence="4" id="KW-1003">Cell membrane</keyword>
<dbReference type="InterPro" id="IPR006043">
    <property type="entry name" value="NCS2"/>
</dbReference>
<dbReference type="Proteomes" id="UP000306985">
    <property type="component" value="Unassembled WGS sequence"/>
</dbReference>
<dbReference type="NCBIfam" id="NF037981">
    <property type="entry name" value="NCS2_1"/>
    <property type="match status" value="1"/>
</dbReference>
<keyword evidence="10" id="KW-1185">Reference proteome</keyword>
<evidence type="ECO:0000256" key="7">
    <source>
        <dbReference type="ARBA" id="ARBA00023136"/>
    </source>
</evidence>
<reference evidence="9 10" key="1">
    <citation type="submission" date="2019-05" db="EMBL/GenBank/DDBJ databases">
        <title>Nakamurella sp. N5BH11, whole genome shotgun sequence.</title>
        <authorList>
            <person name="Tuo L."/>
        </authorList>
    </citation>
    <scope>NUCLEOTIDE SEQUENCE [LARGE SCALE GENOMIC DNA]</scope>
    <source>
        <strain evidence="9 10">N5BH11</strain>
    </source>
</reference>
<feature type="transmembrane region" description="Helical" evidence="8">
    <location>
        <begin position="34"/>
        <end position="56"/>
    </location>
</feature>
<dbReference type="GO" id="GO:0042907">
    <property type="term" value="F:xanthine transmembrane transporter activity"/>
    <property type="evidence" value="ECO:0007669"/>
    <property type="project" value="TreeGrafter"/>
</dbReference>
<dbReference type="PROSITE" id="PS01116">
    <property type="entry name" value="XANTH_URACIL_PERMASE"/>
    <property type="match status" value="1"/>
</dbReference>
<evidence type="ECO:0000256" key="4">
    <source>
        <dbReference type="ARBA" id="ARBA00022475"/>
    </source>
</evidence>
<protein>
    <submittedName>
        <fullName evidence="9">Purine permease</fullName>
    </submittedName>
</protein>
<dbReference type="PANTHER" id="PTHR42810:SF4">
    <property type="entry name" value="URIC ACID TRANSPORTER UACT"/>
    <property type="match status" value="1"/>
</dbReference>
<evidence type="ECO:0000313" key="10">
    <source>
        <dbReference type="Proteomes" id="UP000306985"/>
    </source>
</evidence>
<dbReference type="OrthoDB" id="9805749at2"/>
<feature type="transmembrane region" description="Helical" evidence="8">
    <location>
        <begin position="387"/>
        <end position="403"/>
    </location>
</feature>
<evidence type="ECO:0000256" key="3">
    <source>
        <dbReference type="ARBA" id="ARBA00022448"/>
    </source>
</evidence>
<dbReference type="NCBIfam" id="TIGR00801">
    <property type="entry name" value="ncs2"/>
    <property type="match status" value="1"/>
</dbReference>
<feature type="transmembrane region" description="Helical" evidence="8">
    <location>
        <begin position="329"/>
        <end position="351"/>
    </location>
</feature>
<dbReference type="EMBL" id="SZZH01000006">
    <property type="protein sequence ID" value="TKV56800.1"/>
    <property type="molecule type" value="Genomic_DNA"/>
</dbReference>
<comment type="similarity">
    <text evidence="2">Belongs to the nucleobase:cation symporter-2 (NCS2) (TC 2.A.40) family.</text>
</comment>
<feature type="transmembrane region" description="Helical" evidence="8">
    <location>
        <begin position="202"/>
        <end position="222"/>
    </location>
</feature>
<dbReference type="RefSeq" id="WP_137451187.1">
    <property type="nucleotide sequence ID" value="NZ_SZZH01000006.1"/>
</dbReference>
<comment type="subcellular location">
    <subcellularLocation>
        <location evidence="1">Cell membrane</location>
        <topology evidence="1">Multi-pass membrane protein</topology>
    </subcellularLocation>
</comment>
<dbReference type="InterPro" id="IPR017588">
    <property type="entry name" value="UacT-like"/>
</dbReference>
<dbReference type="PANTHER" id="PTHR42810">
    <property type="entry name" value="PURINE PERMEASE C1399.01C-RELATED"/>
    <property type="match status" value="1"/>
</dbReference>
<feature type="transmembrane region" description="Helical" evidence="8">
    <location>
        <begin position="242"/>
        <end position="264"/>
    </location>
</feature>
<proteinExistence type="inferred from homology"/>
<feature type="transmembrane region" description="Helical" evidence="8">
    <location>
        <begin position="62"/>
        <end position="80"/>
    </location>
</feature>
<gene>
    <name evidence="9" type="ORF">FDO65_18305</name>
</gene>
<evidence type="ECO:0000313" key="9">
    <source>
        <dbReference type="EMBL" id="TKV56800.1"/>
    </source>
</evidence>
<dbReference type="InterPro" id="IPR006042">
    <property type="entry name" value="Xan_ur_permease"/>
</dbReference>